<keyword evidence="2" id="KW-1185">Reference proteome</keyword>
<reference evidence="1" key="1">
    <citation type="submission" date="2021-09" db="EMBL/GenBank/DDBJ databases">
        <title>Isolation and characterization of 3-chlorobenzoate degrading bacteria from soils in Shizuoka.</title>
        <authorList>
            <person name="Ifat A."/>
            <person name="Ogawa N."/>
            <person name="Kimbara K."/>
            <person name="Moriuchi R."/>
            <person name="Dohra H."/>
            <person name="Shintani M."/>
        </authorList>
    </citation>
    <scope>NUCLEOTIDE SEQUENCE</scope>
    <source>
        <strain evidence="1">19CS2-2</strain>
    </source>
</reference>
<evidence type="ECO:0000313" key="1">
    <source>
        <dbReference type="EMBL" id="GJH18082.1"/>
    </source>
</evidence>
<dbReference type="Proteomes" id="UP001055013">
    <property type="component" value="Unassembled WGS sequence"/>
</dbReference>
<accession>A0ACB5QTR3</accession>
<dbReference type="EMBL" id="BPUR01000008">
    <property type="protein sequence ID" value="GJH18082.1"/>
    <property type="molecule type" value="Genomic_DNA"/>
</dbReference>
<sequence>MKPHHIAIVFCSSVITTSAFADSMHNFPPPHITGATGVETRQSSPGWQATTAAPAGKTRQQVMEELTQAERDGLVPTSRSDYPPSERLIEMNKERYAAVHRGVQTQAKAQ</sequence>
<evidence type="ECO:0000313" key="2">
    <source>
        <dbReference type="Proteomes" id="UP001055013"/>
    </source>
</evidence>
<comment type="caution">
    <text evidence="1">The sequence shown here is derived from an EMBL/GenBank/DDBJ whole genome shotgun (WGS) entry which is preliminary data.</text>
</comment>
<protein>
    <submittedName>
        <fullName evidence="1">DUF4148 domain-containing protein</fullName>
    </submittedName>
</protein>
<organism evidence="1 2">
    <name type="scientific">Caballeronia novacaledonica</name>
    <dbReference type="NCBI Taxonomy" id="1544861"/>
    <lineage>
        <taxon>Bacteria</taxon>
        <taxon>Pseudomonadati</taxon>
        <taxon>Pseudomonadota</taxon>
        <taxon>Betaproteobacteria</taxon>
        <taxon>Burkholderiales</taxon>
        <taxon>Burkholderiaceae</taxon>
        <taxon>Caballeronia</taxon>
    </lineage>
</organism>
<name>A0ACB5QTR3_9BURK</name>
<proteinExistence type="predicted"/>
<gene>
    <name evidence="1" type="ORF">CBA19CS22_16090</name>
</gene>